<evidence type="ECO:0000313" key="2">
    <source>
        <dbReference type="Proteomes" id="UP001232159"/>
    </source>
</evidence>
<gene>
    <name evidence="1" type="ORF">H1_95</name>
</gene>
<sequence length="81" mass="9758">MDKMKNDIDTILKNSTDEEISNFYGKADWEGLVYYVSNWKTPFDENPIYKDYMQKPFFEALKFLESLFSACDNYLWEKSEK</sequence>
<dbReference type="EMBL" id="OP534061">
    <property type="protein sequence ID" value="UYE92515.1"/>
    <property type="molecule type" value="Genomic_DNA"/>
</dbReference>
<organism evidence="1 2">
    <name type="scientific">Enterococcus phage H1</name>
    <dbReference type="NCBI Taxonomy" id="2982918"/>
    <lineage>
        <taxon>Viruses</taxon>
        <taxon>Duplodnaviria</taxon>
        <taxon>Heunggongvirae</taxon>
        <taxon>Uroviricota</taxon>
        <taxon>Caudoviricetes</taxon>
    </lineage>
</organism>
<evidence type="ECO:0000313" key="1">
    <source>
        <dbReference type="EMBL" id="UYE92515.1"/>
    </source>
</evidence>
<keyword evidence="2" id="KW-1185">Reference proteome</keyword>
<dbReference type="Proteomes" id="UP001232159">
    <property type="component" value="Segment"/>
</dbReference>
<name>A0AAE9T861_9CAUD</name>
<reference evidence="1" key="1">
    <citation type="submission" date="2022-09" db="EMBL/GenBank/DDBJ databases">
        <authorList>
            <person name="Murray E."/>
            <person name="Buttimer C."/>
            <person name="Hill C."/>
        </authorList>
    </citation>
    <scope>NUCLEOTIDE SEQUENCE</scope>
</reference>
<proteinExistence type="predicted"/>
<protein>
    <submittedName>
        <fullName evidence="1">Uncharacterized protein</fullName>
    </submittedName>
</protein>
<accession>A0AAE9T861</accession>